<keyword evidence="3 6" id="KW-1133">Transmembrane helix</keyword>
<dbReference type="Pfam" id="PF01490">
    <property type="entry name" value="Aa_trans"/>
    <property type="match status" value="1"/>
</dbReference>
<feature type="transmembrane region" description="Helical" evidence="6">
    <location>
        <begin position="581"/>
        <end position="605"/>
    </location>
</feature>
<keyword evidence="9" id="KW-1185">Reference proteome</keyword>
<keyword evidence="4 6" id="KW-0472">Membrane</keyword>
<feature type="transmembrane region" description="Helical" evidence="6">
    <location>
        <begin position="372"/>
        <end position="389"/>
    </location>
</feature>
<feature type="transmembrane region" description="Helical" evidence="6">
    <location>
        <begin position="625"/>
        <end position="646"/>
    </location>
</feature>
<dbReference type="Proteomes" id="UP001059596">
    <property type="component" value="Unassembled WGS sequence"/>
</dbReference>
<dbReference type="GO" id="GO:0015179">
    <property type="term" value="F:L-amino acid transmembrane transporter activity"/>
    <property type="evidence" value="ECO:0007669"/>
    <property type="project" value="TreeGrafter"/>
</dbReference>
<evidence type="ECO:0000313" key="8">
    <source>
        <dbReference type="EMBL" id="KAI8040610.1"/>
    </source>
</evidence>
<feature type="transmembrane region" description="Helical" evidence="6">
    <location>
        <begin position="558"/>
        <end position="575"/>
    </location>
</feature>
<evidence type="ECO:0000259" key="7">
    <source>
        <dbReference type="Pfam" id="PF01490"/>
    </source>
</evidence>
<dbReference type="AlphaFoldDB" id="A0A9Q0BQX7"/>
<dbReference type="InterPro" id="IPR013057">
    <property type="entry name" value="AA_transpt_TM"/>
</dbReference>
<feature type="transmembrane region" description="Helical" evidence="6">
    <location>
        <begin position="401"/>
        <end position="418"/>
    </location>
</feature>
<evidence type="ECO:0000256" key="1">
    <source>
        <dbReference type="ARBA" id="ARBA00004141"/>
    </source>
</evidence>
<feature type="domain" description="Amino acid transporter transmembrane" evidence="7">
    <location>
        <begin position="239"/>
        <end position="642"/>
    </location>
</feature>
<dbReference type="GO" id="GO:0005774">
    <property type="term" value="C:vacuolar membrane"/>
    <property type="evidence" value="ECO:0007669"/>
    <property type="project" value="TreeGrafter"/>
</dbReference>
<feature type="transmembrane region" description="Helical" evidence="6">
    <location>
        <begin position="333"/>
        <end position="352"/>
    </location>
</feature>
<evidence type="ECO:0000256" key="2">
    <source>
        <dbReference type="ARBA" id="ARBA00022692"/>
    </source>
</evidence>
<evidence type="ECO:0000256" key="4">
    <source>
        <dbReference type="ARBA" id="ARBA00023136"/>
    </source>
</evidence>
<organism evidence="8 9">
    <name type="scientific">Drosophila gunungcola</name>
    <name type="common">fruit fly</name>
    <dbReference type="NCBI Taxonomy" id="103775"/>
    <lineage>
        <taxon>Eukaryota</taxon>
        <taxon>Metazoa</taxon>
        <taxon>Ecdysozoa</taxon>
        <taxon>Arthropoda</taxon>
        <taxon>Hexapoda</taxon>
        <taxon>Insecta</taxon>
        <taxon>Pterygota</taxon>
        <taxon>Neoptera</taxon>
        <taxon>Endopterygota</taxon>
        <taxon>Diptera</taxon>
        <taxon>Brachycera</taxon>
        <taxon>Muscomorpha</taxon>
        <taxon>Ephydroidea</taxon>
        <taxon>Drosophilidae</taxon>
        <taxon>Drosophila</taxon>
        <taxon>Sophophora</taxon>
    </lineage>
</organism>
<feature type="compositionally biased region" description="Polar residues" evidence="5">
    <location>
        <begin position="129"/>
        <end position="144"/>
    </location>
</feature>
<dbReference type="PANTHER" id="PTHR22950:SF460">
    <property type="entry name" value="PROTON-COUPLED AMINO ACID TRANSPORTER 4-LIKE PROTEIN"/>
    <property type="match status" value="1"/>
</dbReference>
<feature type="region of interest" description="Disordered" evidence="5">
    <location>
        <begin position="118"/>
        <end position="168"/>
    </location>
</feature>
<accession>A0A9Q0BQX7</accession>
<feature type="transmembrane region" description="Helical" evidence="6">
    <location>
        <begin position="513"/>
        <end position="537"/>
    </location>
</feature>
<evidence type="ECO:0000256" key="3">
    <source>
        <dbReference type="ARBA" id="ARBA00022989"/>
    </source>
</evidence>
<reference evidence="8" key="1">
    <citation type="journal article" date="2023" name="Genome Biol. Evol.">
        <title>Long-read-based Genome Assembly of Drosophila gunungcola Reveals Fewer Chemosensory Genes in Flower-breeding Species.</title>
        <authorList>
            <person name="Negi A."/>
            <person name="Liao B.Y."/>
            <person name="Yeh S.D."/>
        </authorList>
    </citation>
    <scope>NUCLEOTIDE SEQUENCE</scope>
    <source>
        <strain evidence="8">Sukarami</strain>
    </source>
</reference>
<protein>
    <recommendedName>
        <fullName evidence="7">Amino acid transporter transmembrane domain-containing protein</fullName>
    </recommendedName>
</protein>
<dbReference type="PANTHER" id="PTHR22950">
    <property type="entry name" value="AMINO ACID TRANSPORTER"/>
    <property type="match status" value="1"/>
</dbReference>
<feature type="compositionally biased region" description="Gly residues" evidence="5">
    <location>
        <begin position="87"/>
        <end position="99"/>
    </location>
</feature>
<keyword evidence="2 6" id="KW-0812">Transmembrane</keyword>
<dbReference type="EMBL" id="JAMKOV010000004">
    <property type="protein sequence ID" value="KAI8040610.1"/>
    <property type="molecule type" value="Genomic_DNA"/>
</dbReference>
<feature type="transmembrane region" description="Helical" evidence="6">
    <location>
        <begin position="270"/>
        <end position="292"/>
    </location>
</feature>
<proteinExistence type="predicted"/>
<name>A0A9Q0BQX7_9MUSC</name>
<feature type="transmembrane region" description="Helical" evidence="6">
    <location>
        <begin position="468"/>
        <end position="493"/>
    </location>
</feature>
<comment type="caution">
    <text evidence="8">The sequence shown here is derived from an EMBL/GenBank/DDBJ whole genome shotgun (WGS) entry which is preliminary data.</text>
</comment>
<evidence type="ECO:0000256" key="5">
    <source>
        <dbReference type="SAM" id="MobiDB-lite"/>
    </source>
</evidence>
<feature type="transmembrane region" description="Helical" evidence="6">
    <location>
        <begin position="438"/>
        <end position="456"/>
    </location>
</feature>
<evidence type="ECO:0000313" key="9">
    <source>
        <dbReference type="Proteomes" id="UP001059596"/>
    </source>
</evidence>
<sequence length="652" mass="71255">MSFHKSDSRTPLAPTEYTSHALRFVPLLAHAHCPTGNRPSLIARRQPPSVTLEDLKLNAPTGKPPLPPRREQQSETGQALSLSSFGGSKGSISGSGSGSGRKQHLSGAALARHKLKMSLKRGGPPPVATSGSGVMTTSLDQQKIPTVAAGYGENEKPKGGKGGQPKNSIAMYKNIDNESSTTMFEMYSSSDRFIRSDMADVPVQQAAGSTLPLVITRKKGDDSEDGNYNPFEHRKVEHPTSDLETFVHLLKGSLGSGILAMPMAFSHAGLWFGLVATFAVGTLCTYCVHILVKCAHILCRRRKIPMMGFADVAEQAFLDGPPALNRWSRFIRFMVNTFLVIDLLGCCCIYLVFVATNVEQVVRVYMETELSIRVWIMIVTAPLILMCLVRNLKFLTPFSMIANILMFVGIVITFIYMFTDLPAPVERPGIVAVPEWPLFFGTVIFALEGIGVVMSLENDMKNPTHFIGCPSVLNLGMGLVIALYTLVGFFGFLKYGPDTQASITLNLPLEDKLAQSVKLMIAIAIFFTFTLQFYVPVTILWKGLEHKIRPEKQNISEYGLRVFLVLLCGGIAVALPNLGPFISLIGAVCLSTLGMIVPAIIELAVYHEDPGYGRFNWRLWKNSGLILFGVVGFVAGTYVSIIEFHAEFSGGH</sequence>
<feature type="region of interest" description="Disordered" evidence="5">
    <location>
        <begin position="54"/>
        <end position="106"/>
    </location>
</feature>
<comment type="subcellular location">
    <subcellularLocation>
        <location evidence="1">Membrane</location>
        <topology evidence="1">Multi-pass membrane protein</topology>
    </subcellularLocation>
</comment>
<evidence type="ECO:0000256" key="6">
    <source>
        <dbReference type="SAM" id="Phobius"/>
    </source>
</evidence>
<gene>
    <name evidence="8" type="ORF">M5D96_006553</name>
</gene>